<dbReference type="Gene3D" id="1.20.1260.30">
    <property type="match status" value="1"/>
</dbReference>
<comment type="similarity">
    <text evidence="1">Belongs to the N(4)/N(6)-methyltransferase family.</text>
</comment>
<evidence type="ECO:0000256" key="1">
    <source>
        <dbReference type="ARBA" id="ARBA00006594"/>
    </source>
</evidence>
<comment type="caution">
    <text evidence="10">The sequence shown here is derived from an EMBL/GenBank/DDBJ whole genome shotgun (WGS) entry which is preliminary data.</text>
</comment>
<dbReference type="InterPro" id="IPR003356">
    <property type="entry name" value="DNA_methylase_A-5"/>
</dbReference>
<dbReference type="Proteomes" id="UP000565262">
    <property type="component" value="Unassembled WGS sequence"/>
</dbReference>
<evidence type="ECO:0000256" key="4">
    <source>
        <dbReference type="ARBA" id="ARBA00022679"/>
    </source>
</evidence>
<dbReference type="InterPro" id="IPR051537">
    <property type="entry name" value="DNA_Adenine_Mtase"/>
</dbReference>
<dbReference type="InterPro" id="IPR022749">
    <property type="entry name" value="D12N6_MeTrfase_N"/>
</dbReference>
<name>A0A839IJH8_9GAMM</name>
<evidence type="ECO:0000313" key="11">
    <source>
        <dbReference type="Proteomes" id="UP000565262"/>
    </source>
</evidence>
<dbReference type="GO" id="GO:0008170">
    <property type="term" value="F:N-methyltransferase activity"/>
    <property type="evidence" value="ECO:0007669"/>
    <property type="project" value="InterPro"/>
</dbReference>
<evidence type="ECO:0000256" key="5">
    <source>
        <dbReference type="ARBA" id="ARBA00022691"/>
    </source>
</evidence>
<dbReference type="EC" id="2.1.1.72" evidence="2"/>
<keyword evidence="4 10" id="KW-0808">Transferase</keyword>
<dbReference type="InterPro" id="IPR038333">
    <property type="entry name" value="T1MK-like_N_sf"/>
</dbReference>
<dbReference type="GO" id="GO:0003677">
    <property type="term" value="F:DNA binding"/>
    <property type="evidence" value="ECO:0007669"/>
    <property type="project" value="InterPro"/>
</dbReference>
<keyword evidence="5" id="KW-0949">S-adenosyl-L-methionine</keyword>
<dbReference type="GO" id="GO:0009007">
    <property type="term" value="F:site-specific DNA-methyltransferase (adenine-specific) activity"/>
    <property type="evidence" value="ECO:0007669"/>
    <property type="project" value="UniProtKB-EC"/>
</dbReference>
<dbReference type="InterPro" id="IPR002052">
    <property type="entry name" value="DNA_methylase_N6_adenine_CS"/>
</dbReference>
<dbReference type="GO" id="GO:0032259">
    <property type="term" value="P:methylation"/>
    <property type="evidence" value="ECO:0007669"/>
    <property type="project" value="UniProtKB-KW"/>
</dbReference>
<evidence type="ECO:0000259" key="8">
    <source>
        <dbReference type="Pfam" id="PF02384"/>
    </source>
</evidence>
<dbReference type="Pfam" id="PF02384">
    <property type="entry name" value="N6_Mtase"/>
    <property type="match status" value="1"/>
</dbReference>
<protein>
    <recommendedName>
        <fullName evidence="2">site-specific DNA-methyltransferase (adenine-specific)</fullName>
        <ecNumber evidence="2">2.1.1.72</ecNumber>
    </recommendedName>
</protein>
<evidence type="ECO:0000313" key="10">
    <source>
        <dbReference type="EMBL" id="MBB1485061.1"/>
    </source>
</evidence>
<dbReference type="InterPro" id="IPR029063">
    <property type="entry name" value="SAM-dependent_MTases_sf"/>
</dbReference>
<reference evidence="10 11" key="1">
    <citation type="submission" date="2020-08" db="EMBL/GenBank/DDBJ databases">
        <title>Oceanospirillum sp. nov. isolated from marine sediment.</title>
        <authorList>
            <person name="Ji X."/>
        </authorList>
    </citation>
    <scope>NUCLEOTIDE SEQUENCE [LARGE SCALE GENOMIC DNA]</scope>
    <source>
        <strain evidence="10 11">D5</strain>
    </source>
</reference>
<dbReference type="SUPFAM" id="SSF53335">
    <property type="entry name" value="S-adenosyl-L-methionine-dependent methyltransferases"/>
    <property type="match status" value="1"/>
</dbReference>
<evidence type="ECO:0000256" key="7">
    <source>
        <dbReference type="ARBA" id="ARBA00047942"/>
    </source>
</evidence>
<evidence type="ECO:0000259" key="9">
    <source>
        <dbReference type="Pfam" id="PF12161"/>
    </source>
</evidence>
<evidence type="ECO:0000256" key="3">
    <source>
        <dbReference type="ARBA" id="ARBA00022603"/>
    </source>
</evidence>
<feature type="domain" description="DNA methylase adenine-specific" evidence="8">
    <location>
        <begin position="123"/>
        <end position="414"/>
    </location>
</feature>
<dbReference type="AlphaFoldDB" id="A0A839IJH8"/>
<gene>
    <name evidence="10" type="ORF">H4O21_00320</name>
</gene>
<dbReference type="Gene3D" id="3.40.50.150">
    <property type="entry name" value="Vaccinia Virus protein VP39"/>
    <property type="match status" value="1"/>
</dbReference>
<dbReference type="PANTHER" id="PTHR42933">
    <property type="entry name" value="SLR6095 PROTEIN"/>
    <property type="match status" value="1"/>
</dbReference>
<keyword evidence="6" id="KW-0680">Restriction system</keyword>
<keyword evidence="11" id="KW-1185">Reference proteome</keyword>
<dbReference type="PROSITE" id="PS00092">
    <property type="entry name" value="N6_MTASE"/>
    <property type="match status" value="1"/>
</dbReference>
<proteinExistence type="inferred from homology"/>
<keyword evidence="3 10" id="KW-0489">Methyltransferase</keyword>
<dbReference type="PRINTS" id="PR00507">
    <property type="entry name" value="N12N6MTFRASE"/>
</dbReference>
<sequence>MNAESIVSRVWSFCTTLRDDGVGYGDYLEQLTYLIFLKMAHEYSLPPRSRDVGIPEKYNWDSLDKKGADLETHYVELLRELGKKKGMLGQIFTKAQNKIQDPAKLSRLIAMVGETDWVILGADTKGDIYEGLLEKNAEDTKSGAGQYFTPRSLIQAIVDCMRPEPGQTIADPACGTGGFFLTAYDFLTDPNHYTLDKAQKRFLKHETFFGNEIVASTRRLCLMNMFLHNIGEIDDEDTAVSSNDALISPPSRMVDMVLANPPFGKKSSMTFTNEEGEQEKDELTYNRQDFWASTSNKQVNFVQHIRSMLKSTGRAAVVVPDNVLFEGGAGETVRQKLLETTELHTILRLPTGIFYANGVKANVLFFDNKPAQKDPCTKELWIYDYRTNVHHTLKKKPMRRADLQDFINCYNPENRHKRSETWHSENNPDGRWRKYSYGEVISRDKTSLDIFWLKDQSLADLDNLPEPDVLAEEIIENIEAGLNSFRAIAQSLNN</sequence>
<dbReference type="RefSeq" id="WP_182806823.1">
    <property type="nucleotide sequence ID" value="NZ_JACJFM010000001.1"/>
</dbReference>
<dbReference type="PANTHER" id="PTHR42933:SF4">
    <property type="entry name" value="TYPE I RESTRICTION ENZYME ECOKI METHYLASE SUBUNIT"/>
    <property type="match status" value="1"/>
</dbReference>
<comment type="catalytic activity">
    <reaction evidence="7">
        <text>a 2'-deoxyadenosine in DNA + S-adenosyl-L-methionine = an N(6)-methyl-2'-deoxyadenosine in DNA + S-adenosyl-L-homocysteine + H(+)</text>
        <dbReference type="Rhea" id="RHEA:15197"/>
        <dbReference type="Rhea" id="RHEA-COMP:12418"/>
        <dbReference type="Rhea" id="RHEA-COMP:12419"/>
        <dbReference type="ChEBI" id="CHEBI:15378"/>
        <dbReference type="ChEBI" id="CHEBI:57856"/>
        <dbReference type="ChEBI" id="CHEBI:59789"/>
        <dbReference type="ChEBI" id="CHEBI:90615"/>
        <dbReference type="ChEBI" id="CHEBI:90616"/>
        <dbReference type="EC" id="2.1.1.72"/>
    </reaction>
</comment>
<feature type="domain" description="N6 adenine-specific DNA methyltransferase N-terminal" evidence="9">
    <location>
        <begin position="7"/>
        <end position="111"/>
    </location>
</feature>
<accession>A0A839IJH8</accession>
<dbReference type="EMBL" id="JACJFM010000001">
    <property type="protein sequence ID" value="MBB1485061.1"/>
    <property type="molecule type" value="Genomic_DNA"/>
</dbReference>
<evidence type="ECO:0000256" key="2">
    <source>
        <dbReference type="ARBA" id="ARBA00011900"/>
    </source>
</evidence>
<dbReference type="Pfam" id="PF12161">
    <property type="entry name" value="HsdM_N"/>
    <property type="match status" value="1"/>
</dbReference>
<organism evidence="10 11">
    <name type="scientific">Oceanospirillum sediminis</name>
    <dbReference type="NCBI Taxonomy" id="2760088"/>
    <lineage>
        <taxon>Bacteria</taxon>
        <taxon>Pseudomonadati</taxon>
        <taxon>Pseudomonadota</taxon>
        <taxon>Gammaproteobacteria</taxon>
        <taxon>Oceanospirillales</taxon>
        <taxon>Oceanospirillaceae</taxon>
        <taxon>Oceanospirillum</taxon>
    </lineage>
</organism>
<dbReference type="GO" id="GO:0009307">
    <property type="term" value="P:DNA restriction-modification system"/>
    <property type="evidence" value="ECO:0007669"/>
    <property type="project" value="UniProtKB-KW"/>
</dbReference>
<evidence type="ECO:0000256" key="6">
    <source>
        <dbReference type="ARBA" id="ARBA00022747"/>
    </source>
</evidence>